<proteinExistence type="predicted"/>
<reference evidence="2" key="3">
    <citation type="submission" date="2022-01" db="EMBL/GenBank/DDBJ databases">
        <authorList>
            <person name="Rubenstein D.R."/>
        </authorList>
    </citation>
    <scope>NUCLEOTIDE SEQUENCE</scope>
    <source>
        <strain evidence="2">SS15</strain>
        <tissue evidence="2">Liver</tissue>
    </source>
</reference>
<reference evidence="1" key="1">
    <citation type="submission" date="2020-10" db="EMBL/GenBank/DDBJ databases">
        <title>Feather gene expression reveals the developmental basis of iridescence in African starlings.</title>
        <authorList>
            <person name="Rubenstein D.R."/>
        </authorList>
    </citation>
    <scope>NUCLEOTIDE SEQUENCE</scope>
    <source>
        <strain evidence="1">SS15</strain>
        <tissue evidence="1">Liver</tissue>
    </source>
</reference>
<evidence type="ECO:0000313" key="1">
    <source>
        <dbReference type="EMBL" id="KAG0117070.1"/>
    </source>
</evidence>
<dbReference type="EMBL" id="JADDUC010000150">
    <property type="protein sequence ID" value="KAG0117070.1"/>
    <property type="molecule type" value="Genomic_DNA"/>
</dbReference>
<comment type="caution">
    <text evidence="1">The sequence shown here is derived from an EMBL/GenBank/DDBJ whole genome shotgun (WGS) entry which is preliminary data.</text>
</comment>
<accession>A0A835NLB7</accession>
<reference evidence="2 3" key="2">
    <citation type="journal article" date="2021" name="J. Hered.">
        <title>Feather Gene Expression Elucidates the Developmental Basis of Plumage Iridescence in African Starlings.</title>
        <authorList>
            <person name="Rubenstein D.R."/>
            <person name="Corvelo A."/>
            <person name="MacManes M.D."/>
            <person name="Maia R."/>
            <person name="Narzisi G."/>
            <person name="Rousaki A."/>
            <person name="Vandenabeele P."/>
            <person name="Shawkey M.D."/>
            <person name="Solomon J."/>
        </authorList>
    </citation>
    <scope>NUCLEOTIDE SEQUENCE [LARGE SCALE GENOMIC DNA]</scope>
    <source>
        <strain evidence="2">SS15</strain>
    </source>
</reference>
<dbReference type="Proteomes" id="UP000618051">
    <property type="component" value="Unassembled WGS sequence"/>
</dbReference>
<sequence length="59" mass="6657">MWTQRRRQNRQFTGIQQVCWPRAALGSWDAPQSSARLQVAKALPSPCPHGVELTAAMHE</sequence>
<dbReference type="EMBL" id="JADDUC020000029">
    <property type="protein sequence ID" value="KAI1230690.1"/>
    <property type="molecule type" value="Genomic_DNA"/>
</dbReference>
<keyword evidence="3" id="KW-1185">Reference proteome</keyword>
<evidence type="ECO:0000313" key="3">
    <source>
        <dbReference type="Proteomes" id="UP000618051"/>
    </source>
</evidence>
<name>A0A835NLB7_9PASS</name>
<evidence type="ECO:0000313" key="2">
    <source>
        <dbReference type="EMBL" id="KAI1230690.1"/>
    </source>
</evidence>
<gene>
    <name evidence="2" type="ORF">IHE44_0008566</name>
    <name evidence="1" type="ORF">IHE44_003125</name>
</gene>
<dbReference type="AlphaFoldDB" id="A0A835NLB7"/>
<organism evidence="1">
    <name type="scientific">Lamprotornis superbus</name>
    <dbReference type="NCBI Taxonomy" id="245042"/>
    <lineage>
        <taxon>Eukaryota</taxon>
        <taxon>Metazoa</taxon>
        <taxon>Chordata</taxon>
        <taxon>Craniata</taxon>
        <taxon>Vertebrata</taxon>
        <taxon>Euteleostomi</taxon>
        <taxon>Archelosauria</taxon>
        <taxon>Archosauria</taxon>
        <taxon>Dinosauria</taxon>
        <taxon>Saurischia</taxon>
        <taxon>Theropoda</taxon>
        <taxon>Coelurosauria</taxon>
        <taxon>Aves</taxon>
        <taxon>Neognathae</taxon>
        <taxon>Neoaves</taxon>
        <taxon>Telluraves</taxon>
        <taxon>Australaves</taxon>
        <taxon>Passeriformes</taxon>
        <taxon>Sturnidae</taxon>
        <taxon>Lamprotornis</taxon>
    </lineage>
</organism>
<protein>
    <submittedName>
        <fullName evidence="1">Uncharacterized protein</fullName>
    </submittedName>
</protein>